<reference evidence="1" key="1">
    <citation type="submission" date="2020-05" db="EMBL/GenBank/DDBJ databases">
        <authorList>
            <person name="Chiriac C."/>
            <person name="Salcher M."/>
            <person name="Ghai R."/>
            <person name="Kavagutti S V."/>
        </authorList>
    </citation>
    <scope>NUCLEOTIDE SEQUENCE</scope>
</reference>
<proteinExistence type="predicted"/>
<dbReference type="AlphaFoldDB" id="A0A6J7ET16"/>
<name>A0A6J7ET16_9ZZZZ</name>
<evidence type="ECO:0000313" key="1">
    <source>
        <dbReference type="EMBL" id="CAB4882583.1"/>
    </source>
</evidence>
<sequence length="59" mass="6637">MPTHVTPTEMARLAGLERGDVLEACRQYSIPVLHGRIDKSLFMLNMRDATRIGNVQPTQ</sequence>
<gene>
    <name evidence="1" type="ORF">UFOPK3444_01585</name>
</gene>
<organism evidence="1">
    <name type="scientific">freshwater metagenome</name>
    <dbReference type="NCBI Taxonomy" id="449393"/>
    <lineage>
        <taxon>unclassified sequences</taxon>
        <taxon>metagenomes</taxon>
        <taxon>ecological metagenomes</taxon>
    </lineage>
</organism>
<accession>A0A6J7ET16</accession>
<protein>
    <submittedName>
        <fullName evidence="1">Unannotated protein</fullName>
    </submittedName>
</protein>
<dbReference type="EMBL" id="CAFBLU010000049">
    <property type="protein sequence ID" value="CAB4882583.1"/>
    <property type="molecule type" value="Genomic_DNA"/>
</dbReference>